<sequence length="42" mass="4689">CVVRLPRPCPLPHASGGCRSGVRIRRRIPRPSFQKQAMLGHP</sequence>
<proteinExistence type="predicted"/>
<dbReference type="AlphaFoldDB" id="A0A6J4ULJ1"/>
<gene>
    <name evidence="1" type="ORF">AVDCRST_MAG59-2014</name>
</gene>
<protein>
    <submittedName>
        <fullName evidence="1">Uncharacterized protein</fullName>
    </submittedName>
</protein>
<accession>A0A6J4ULJ1</accession>
<feature type="non-terminal residue" evidence="1">
    <location>
        <position position="42"/>
    </location>
</feature>
<organism evidence="1">
    <name type="scientific">uncultured Thermomicrobiales bacterium</name>
    <dbReference type="NCBI Taxonomy" id="1645740"/>
    <lineage>
        <taxon>Bacteria</taxon>
        <taxon>Pseudomonadati</taxon>
        <taxon>Thermomicrobiota</taxon>
        <taxon>Thermomicrobia</taxon>
        <taxon>Thermomicrobiales</taxon>
        <taxon>environmental samples</taxon>
    </lineage>
</organism>
<reference evidence="1" key="1">
    <citation type="submission" date="2020-02" db="EMBL/GenBank/DDBJ databases">
        <authorList>
            <person name="Meier V. D."/>
        </authorList>
    </citation>
    <scope>NUCLEOTIDE SEQUENCE</scope>
    <source>
        <strain evidence="1">AVDCRST_MAG59</strain>
    </source>
</reference>
<evidence type="ECO:0000313" key="1">
    <source>
        <dbReference type="EMBL" id="CAA9554015.1"/>
    </source>
</evidence>
<name>A0A6J4ULJ1_9BACT</name>
<feature type="non-terminal residue" evidence="1">
    <location>
        <position position="1"/>
    </location>
</feature>
<dbReference type="EMBL" id="CADCWF010000126">
    <property type="protein sequence ID" value="CAA9554015.1"/>
    <property type="molecule type" value="Genomic_DNA"/>
</dbReference>